<evidence type="ECO:0000256" key="1">
    <source>
        <dbReference type="SAM" id="Phobius"/>
    </source>
</evidence>
<comment type="caution">
    <text evidence="2">The sequence shown here is derived from an EMBL/GenBank/DDBJ whole genome shotgun (WGS) entry which is preliminary data.</text>
</comment>
<dbReference type="Proteomes" id="UP001346149">
    <property type="component" value="Unassembled WGS sequence"/>
</dbReference>
<proteinExistence type="predicted"/>
<keyword evidence="1" id="KW-0472">Membrane</keyword>
<protein>
    <submittedName>
        <fullName evidence="2">Uncharacterized protein</fullName>
    </submittedName>
</protein>
<name>A0AAN7L5U0_TRANT</name>
<evidence type="ECO:0000313" key="2">
    <source>
        <dbReference type="EMBL" id="KAK4775221.1"/>
    </source>
</evidence>
<organism evidence="2 3">
    <name type="scientific">Trapa natans</name>
    <name type="common">Water chestnut</name>
    <dbReference type="NCBI Taxonomy" id="22666"/>
    <lineage>
        <taxon>Eukaryota</taxon>
        <taxon>Viridiplantae</taxon>
        <taxon>Streptophyta</taxon>
        <taxon>Embryophyta</taxon>
        <taxon>Tracheophyta</taxon>
        <taxon>Spermatophyta</taxon>
        <taxon>Magnoliopsida</taxon>
        <taxon>eudicotyledons</taxon>
        <taxon>Gunneridae</taxon>
        <taxon>Pentapetalae</taxon>
        <taxon>rosids</taxon>
        <taxon>malvids</taxon>
        <taxon>Myrtales</taxon>
        <taxon>Lythraceae</taxon>
        <taxon>Trapa</taxon>
    </lineage>
</organism>
<keyword evidence="1" id="KW-1133">Transmembrane helix</keyword>
<keyword evidence="3" id="KW-1185">Reference proteome</keyword>
<dbReference type="EMBL" id="JAXQNO010000019">
    <property type="protein sequence ID" value="KAK4775221.1"/>
    <property type="molecule type" value="Genomic_DNA"/>
</dbReference>
<accession>A0AAN7L5U0</accession>
<keyword evidence="1" id="KW-0812">Transmembrane</keyword>
<gene>
    <name evidence="2" type="ORF">SAY86_010156</name>
</gene>
<reference evidence="2 3" key="1">
    <citation type="journal article" date="2023" name="Hortic Res">
        <title>Pangenome of water caltrop reveals structural variations and asymmetric subgenome divergence after allopolyploidization.</title>
        <authorList>
            <person name="Zhang X."/>
            <person name="Chen Y."/>
            <person name="Wang L."/>
            <person name="Yuan Y."/>
            <person name="Fang M."/>
            <person name="Shi L."/>
            <person name="Lu R."/>
            <person name="Comes H.P."/>
            <person name="Ma Y."/>
            <person name="Chen Y."/>
            <person name="Huang G."/>
            <person name="Zhou Y."/>
            <person name="Zheng Z."/>
            <person name="Qiu Y."/>
        </authorList>
    </citation>
    <scope>NUCLEOTIDE SEQUENCE [LARGE SCALE GENOMIC DNA]</scope>
    <source>
        <strain evidence="2">F231</strain>
    </source>
</reference>
<feature type="transmembrane region" description="Helical" evidence="1">
    <location>
        <begin position="20"/>
        <end position="37"/>
    </location>
</feature>
<dbReference type="AlphaFoldDB" id="A0AAN7L5U0"/>
<sequence length="169" mass="18537">MGGTSFSSISSRSSSSVSSFAFLVVVVTLTFIGARVCDGGKTSTFVREVKKIDDMPLDSYNAPQQVLATYLLLRLPELGSLFLLEILGAYYARRSCGQGRNRVVGNCGRTRVQRGALLEQQQPTEEAGQGQVWDLQVLQLHFWVHPPLHGPQFGSQMSSWAANELSLDN</sequence>
<evidence type="ECO:0000313" key="3">
    <source>
        <dbReference type="Proteomes" id="UP001346149"/>
    </source>
</evidence>